<gene>
    <name evidence="3" type="ORF">LSUB1_G000479</name>
</gene>
<comment type="caution">
    <text evidence="3">The sequence shown here is derived from an EMBL/GenBank/DDBJ whole genome shotgun (WGS) entry which is preliminary data.</text>
</comment>
<dbReference type="InterPro" id="IPR011333">
    <property type="entry name" value="SKP1/BTB/POZ_sf"/>
</dbReference>
<dbReference type="InterPro" id="IPR000210">
    <property type="entry name" value="BTB/POZ_dom"/>
</dbReference>
<evidence type="ECO:0000313" key="4">
    <source>
        <dbReference type="Proteomes" id="UP000462212"/>
    </source>
</evidence>
<dbReference type="CDD" id="cd18186">
    <property type="entry name" value="BTB_POZ_ZBTB_KLHL-like"/>
    <property type="match status" value="1"/>
</dbReference>
<evidence type="ECO:0000313" key="3">
    <source>
        <dbReference type="EMBL" id="TVY45881.1"/>
    </source>
</evidence>
<dbReference type="OrthoDB" id="194443at2759"/>
<reference evidence="3 4" key="1">
    <citation type="submission" date="2018-05" db="EMBL/GenBank/DDBJ databases">
        <title>Genome sequencing and assembly of the regulated plant pathogen Lachnellula willkommii and related sister species for the development of diagnostic species identification markers.</title>
        <authorList>
            <person name="Giroux E."/>
            <person name="Bilodeau G."/>
        </authorList>
    </citation>
    <scope>NUCLEOTIDE SEQUENCE [LARGE SCALE GENOMIC DNA]</scope>
    <source>
        <strain evidence="3 4">CBS 197.66</strain>
    </source>
</reference>
<organism evidence="3 4">
    <name type="scientific">Lachnellula subtilissima</name>
    <dbReference type="NCBI Taxonomy" id="602034"/>
    <lineage>
        <taxon>Eukaryota</taxon>
        <taxon>Fungi</taxon>
        <taxon>Dikarya</taxon>
        <taxon>Ascomycota</taxon>
        <taxon>Pezizomycotina</taxon>
        <taxon>Leotiomycetes</taxon>
        <taxon>Helotiales</taxon>
        <taxon>Lachnaceae</taxon>
        <taxon>Lachnellula</taxon>
    </lineage>
</organism>
<protein>
    <recommendedName>
        <fullName evidence="2">BTB domain-containing protein</fullName>
    </recommendedName>
</protein>
<dbReference type="EMBL" id="QGMJ01000004">
    <property type="protein sequence ID" value="TVY45881.1"/>
    <property type="molecule type" value="Genomic_DNA"/>
</dbReference>
<dbReference type="AlphaFoldDB" id="A0A8H8S3M6"/>
<dbReference type="SUPFAM" id="SSF54695">
    <property type="entry name" value="POZ domain"/>
    <property type="match status" value="1"/>
</dbReference>
<dbReference type="Gene3D" id="3.30.710.10">
    <property type="entry name" value="Potassium Channel Kv1.1, Chain A"/>
    <property type="match status" value="1"/>
</dbReference>
<evidence type="ECO:0000256" key="1">
    <source>
        <dbReference type="SAM" id="MobiDB-lite"/>
    </source>
</evidence>
<feature type="compositionally biased region" description="Basic residues" evidence="1">
    <location>
        <begin position="236"/>
        <end position="246"/>
    </location>
</feature>
<keyword evidence="4" id="KW-1185">Reference proteome</keyword>
<proteinExistence type="predicted"/>
<dbReference type="PROSITE" id="PS50097">
    <property type="entry name" value="BTB"/>
    <property type="match status" value="1"/>
</dbReference>
<evidence type="ECO:0000259" key="2">
    <source>
        <dbReference type="PROSITE" id="PS50097"/>
    </source>
</evidence>
<feature type="region of interest" description="Disordered" evidence="1">
    <location>
        <begin position="222"/>
        <end position="246"/>
    </location>
</feature>
<dbReference type="Proteomes" id="UP000462212">
    <property type="component" value="Unassembled WGS sequence"/>
</dbReference>
<feature type="domain" description="BTB" evidence="2">
    <location>
        <begin position="49"/>
        <end position="105"/>
    </location>
</feature>
<dbReference type="Pfam" id="PF00651">
    <property type="entry name" value="BTB"/>
    <property type="match status" value="1"/>
</dbReference>
<name>A0A8H8S3M6_9HELO</name>
<accession>A0A8H8S3M6</accession>
<sequence>MLYQPSAATGPETILVEQIRKPTKAPNLSDPHPLIAVHIRPPQGEFITFQIPRSFLCYYSGYFEAVLNADSGESETQEMVLEGVSTEVFSLFVNWLYTQVLVSDTSCWPSHPTLIDLWFFADKIRAPKLHNLAFIYLDRARKQLPEKRNALENGSPLRYVLDTRNSRNNTKTPERNSHQFLFGLAGTRLTDMHRSSEMSADINMGGTCIGHSNKRKMMDDMDSTADEQQWNSPGRLVKRMRAQASC</sequence>